<evidence type="ECO:0000256" key="2">
    <source>
        <dbReference type="SAM" id="MobiDB-lite"/>
    </source>
</evidence>
<feature type="compositionally biased region" description="Polar residues" evidence="2">
    <location>
        <begin position="557"/>
        <end position="577"/>
    </location>
</feature>
<name>A0AAD4BHX7_BOLED</name>
<feature type="compositionally biased region" description="Basic and acidic residues" evidence="2">
    <location>
        <begin position="211"/>
        <end position="231"/>
    </location>
</feature>
<feature type="compositionally biased region" description="Basic and acidic residues" evidence="2">
    <location>
        <begin position="444"/>
        <end position="453"/>
    </location>
</feature>
<feature type="region of interest" description="Disordered" evidence="2">
    <location>
        <begin position="543"/>
        <end position="577"/>
    </location>
</feature>
<organism evidence="3 4">
    <name type="scientific">Boletus edulis BED1</name>
    <dbReference type="NCBI Taxonomy" id="1328754"/>
    <lineage>
        <taxon>Eukaryota</taxon>
        <taxon>Fungi</taxon>
        <taxon>Dikarya</taxon>
        <taxon>Basidiomycota</taxon>
        <taxon>Agaricomycotina</taxon>
        <taxon>Agaricomycetes</taxon>
        <taxon>Agaricomycetidae</taxon>
        <taxon>Boletales</taxon>
        <taxon>Boletineae</taxon>
        <taxon>Boletaceae</taxon>
        <taxon>Boletoideae</taxon>
        <taxon>Boletus</taxon>
    </lineage>
</organism>
<dbReference type="EMBL" id="WHUW01000061">
    <property type="protein sequence ID" value="KAF8430558.1"/>
    <property type="molecule type" value="Genomic_DNA"/>
</dbReference>
<feature type="region of interest" description="Disordered" evidence="2">
    <location>
        <begin position="176"/>
        <end position="367"/>
    </location>
</feature>
<feature type="compositionally biased region" description="Basic residues" evidence="2">
    <location>
        <begin position="426"/>
        <end position="437"/>
    </location>
</feature>
<feature type="compositionally biased region" description="Basic and acidic residues" evidence="2">
    <location>
        <begin position="284"/>
        <end position="295"/>
    </location>
</feature>
<keyword evidence="1" id="KW-0175">Coiled coil</keyword>
<reference evidence="3" key="1">
    <citation type="submission" date="2019-10" db="EMBL/GenBank/DDBJ databases">
        <authorList>
            <consortium name="DOE Joint Genome Institute"/>
            <person name="Kuo A."/>
            <person name="Miyauchi S."/>
            <person name="Kiss E."/>
            <person name="Drula E."/>
            <person name="Kohler A."/>
            <person name="Sanchez-Garcia M."/>
            <person name="Andreopoulos B."/>
            <person name="Barry K.W."/>
            <person name="Bonito G."/>
            <person name="Buee M."/>
            <person name="Carver A."/>
            <person name="Chen C."/>
            <person name="Cichocki N."/>
            <person name="Clum A."/>
            <person name="Culley D."/>
            <person name="Crous P.W."/>
            <person name="Fauchery L."/>
            <person name="Girlanda M."/>
            <person name="Hayes R."/>
            <person name="Keri Z."/>
            <person name="LaButti K."/>
            <person name="Lipzen A."/>
            <person name="Lombard V."/>
            <person name="Magnuson J."/>
            <person name="Maillard F."/>
            <person name="Morin E."/>
            <person name="Murat C."/>
            <person name="Nolan M."/>
            <person name="Ohm R."/>
            <person name="Pangilinan J."/>
            <person name="Pereira M."/>
            <person name="Perotto S."/>
            <person name="Peter M."/>
            <person name="Riley R."/>
            <person name="Sitrit Y."/>
            <person name="Stielow B."/>
            <person name="Szollosi G."/>
            <person name="Zifcakova L."/>
            <person name="Stursova M."/>
            <person name="Spatafora J.W."/>
            <person name="Tedersoo L."/>
            <person name="Vaario L.-M."/>
            <person name="Yamada A."/>
            <person name="Yan M."/>
            <person name="Wang P."/>
            <person name="Xu J."/>
            <person name="Bruns T."/>
            <person name="Baldrian P."/>
            <person name="Vilgalys R."/>
            <person name="Henrissat B."/>
            <person name="Grigoriev I.V."/>
            <person name="Hibbett D."/>
            <person name="Nagy L.G."/>
            <person name="Martin F.M."/>
        </authorList>
    </citation>
    <scope>NUCLEOTIDE SEQUENCE</scope>
    <source>
        <strain evidence="3">BED1</strain>
    </source>
</reference>
<feature type="region of interest" description="Disordered" evidence="2">
    <location>
        <begin position="393"/>
        <end position="507"/>
    </location>
</feature>
<accession>A0AAD4BHX7</accession>
<feature type="compositionally biased region" description="Basic and acidic residues" evidence="2">
    <location>
        <begin position="243"/>
        <end position="255"/>
    </location>
</feature>
<evidence type="ECO:0000313" key="4">
    <source>
        <dbReference type="Proteomes" id="UP001194468"/>
    </source>
</evidence>
<sequence>MASFLLSLAEHRHLGICRMTRLPRRVRKTLSELQHAFPSSHSFAVLPTPLRQLPYHMVQTTLAQRMIDESQQRMLAALARVGQSVSIGSSWSVIWQEAMEELREQLQFIEATWDGSIEIPRWIVACVIELSTLGVSPYPSWDRIATANVDCQPDHPWLHPSPPVVNAHPAMSVMATEGMSEEEGESSVRQEDKKSQAVVPEDESGEQQPARQDEEAPMDRRIDKGKAREVDPEAQPMPVTGDSKGKGKAVDKLKEEDEEPTLGHVDKGKAREVDPEAPPMPLKGDAKGKGKGIDENKEEEEEPSRGRSRTLARGLTNASGSSSNRGRSVARSTDADRSEIAESSARAVSAAGDNARPPCGTCRERELPCKPQIRSKACDLCFRWKIKCSWVAETRGRSVSRPRGRTKSRPRPAEPSGSISPSVKPKTPRRSSTKKKSQAAEPALKAETREEAPKASQPKTPAATRRRRRSQSPESSNNPSTSLGNEEQPSAPKRPRRESKGLQPATPTIKSYLVELSTKGPKAHGTVKKTLVFDGVEILTKNPRPRILPTRSPAPGPSSSSDIYPPTTSATSGSSEVQRLAEECDRLRRDNMALENRVRLLESGLKTFGNVLKARFPDLNDARLAFPFANSSQTAESSNAGFAKTLLKGHVLDVT</sequence>
<evidence type="ECO:0000313" key="3">
    <source>
        <dbReference type="EMBL" id="KAF8430558.1"/>
    </source>
</evidence>
<gene>
    <name evidence="3" type="ORF">L210DRAFT_3651777</name>
</gene>
<feature type="compositionally biased region" description="Basic residues" evidence="2">
    <location>
        <begin position="398"/>
        <end position="410"/>
    </location>
</feature>
<evidence type="ECO:0008006" key="5">
    <source>
        <dbReference type="Google" id="ProtNLM"/>
    </source>
</evidence>
<reference evidence="3" key="2">
    <citation type="journal article" date="2020" name="Nat. Commun.">
        <title>Large-scale genome sequencing of mycorrhizal fungi provides insights into the early evolution of symbiotic traits.</title>
        <authorList>
            <person name="Miyauchi S."/>
            <person name="Kiss E."/>
            <person name="Kuo A."/>
            <person name="Drula E."/>
            <person name="Kohler A."/>
            <person name="Sanchez-Garcia M."/>
            <person name="Morin E."/>
            <person name="Andreopoulos B."/>
            <person name="Barry K.W."/>
            <person name="Bonito G."/>
            <person name="Buee M."/>
            <person name="Carver A."/>
            <person name="Chen C."/>
            <person name="Cichocki N."/>
            <person name="Clum A."/>
            <person name="Culley D."/>
            <person name="Crous P.W."/>
            <person name="Fauchery L."/>
            <person name="Girlanda M."/>
            <person name="Hayes R.D."/>
            <person name="Keri Z."/>
            <person name="LaButti K."/>
            <person name="Lipzen A."/>
            <person name="Lombard V."/>
            <person name="Magnuson J."/>
            <person name="Maillard F."/>
            <person name="Murat C."/>
            <person name="Nolan M."/>
            <person name="Ohm R.A."/>
            <person name="Pangilinan J."/>
            <person name="Pereira M.F."/>
            <person name="Perotto S."/>
            <person name="Peter M."/>
            <person name="Pfister S."/>
            <person name="Riley R."/>
            <person name="Sitrit Y."/>
            <person name="Stielow J.B."/>
            <person name="Szollosi G."/>
            <person name="Zifcakova L."/>
            <person name="Stursova M."/>
            <person name="Spatafora J.W."/>
            <person name="Tedersoo L."/>
            <person name="Vaario L.M."/>
            <person name="Yamada A."/>
            <person name="Yan M."/>
            <person name="Wang P."/>
            <person name="Xu J."/>
            <person name="Bruns T."/>
            <person name="Baldrian P."/>
            <person name="Vilgalys R."/>
            <person name="Dunand C."/>
            <person name="Henrissat B."/>
            <person name="Grigoriev I.V."/>
            <person name="Hibbett D."/>
            <person name="Nagy L.G."/>
            <person name="Martin F.M."/>
        </authorList>
    </citation>
    <scope>NUCLEOTIDE SEQUENCE</scope>
    <source>
        <strain evidence="3">BED1</strain>
    </source>
</reference>
<dbReference type="AlphaFoldDB" id="A0AAD4BHX7"/>
<proteinExistence type="predicted"/>
<feature type="compositionally biased region" description="Low complexity" evidence="2">
    <location>
        <begin position="317"/>
        <end position="332"/>
    </location>
</feature>
<protein>
    <recommendedName>
        <fullName evidence="5">Zn(2)-C6 fungal-type domain-containing protein</fullName>
    </recommendedName>
</protein>
<feature type="compositionally biased region" description="Basic and acidic residues" evidence="2">
    <location>
        <begin position="186"/>
        <end position="195"/>
    </location>
</feature>
<dbReference type="Proteomes" id="UP001194468">
    <property type="component" value="Unassembled WGS sequence"/>
</dbReference>
<feature type="coiled-coil region" evidence="1">
    <location>
        <begin position="577"/>
        <end position="604"/>
    </location>
</feature>
<comment type="caution">
    <text evidence="3">The sequence shown here is derived from an EMBL/GenBank/DDBJ whole genome shotgun (WGS) entry which is preliminary data.</text>
</comment>
<feature type="compositionally biased region" description="Low complexity" evidence="2">
    <location>
        <begin position="472"/>
        <end position="482"/>
    </location>
</feature>
<feature type="compositionally biased region" description="Basic and acidic residues" evidence="2">
    <location>
        <begin position="264"/>
        <end position="274"/>
    </location>
</feature>
<evidence type="ECO:0000256" key="1">
    <source>
        <dbReference type="SAM" id="Coils"/>
    </source>
</evidence>
<keyword evidence="4" id="KW-1185">Reference proteome</keyword>